<dbReference type="EMBL" id="VXIV02001514">
    <property type="protein sequence ID" value="KAF6032326.1"/>
    <property type="molecule type" value="Genomic_DNA"/>
</dbReference>
<name>A0A7J7K426_BUGNE</name>
<dbReference type="AlphaFoldDB" id="A0A7J7K426"/>
<dbReference type="Proteomes" id="UP000593567">
    <property type="component" value="Unassembled WGS sequence"/>
</dbReference>
<dbReference type="InterPro" id="IPR028011">
    <property type="entry name" value="DUF4476"/>
</dbReference>
<dbReference type="PANTHER" id="PTHR14880:SF2">
    <property type="entry name" value="PROLINE AND SERINE-RICH PROTEIN 1"/>
    <property type="match status" value="1"/>
</dbReference>
<evidence type="ECO:0000313" key="2">
    <source>
        <dbReference type="EMBL" id="KAF6032326.1"/>
    </source>
</evidence>
<feature type="domain" description="DUF4476" evidence="1">
    <location>
        <begin position="41"/>
        <end position="129"/>
    </location>
</feature>
<proteinExistence type="predicted"/>
<accession>A0A7J7K426</accession>
<dbReference type="Pfam" id="PF14771">
    <property type="entry name" value="DUF4476"/>
    <property type="match status" value="1"/>
</dbReference>
<comment type="caution">
    <text evidence="2">The sequence shown here is derived from an EMBL/GenBank/DDBJ whole genome shotgun (WGS) entry which is preliminary data.</text>
</comment>
<reference evidence="2" key="1">
    <citation type="submission" date="2020-06" db="EMBL/GenBank/DDBJ databases">
        <title>Draft genome of Bugula neritina, a colonial animal packing powerful symbionts and potential medicines.</title>
        <authorList>
            <person name="Rayko M."/>
        </authorList>
    </citation>
    <scope>NUCLEOTIDE SEQUENCE [LARGE SCALE GENOMIC DNA]</scope>
    <source>
        <strain evidence="2">Kwan_BN1</strain>
    </source>
</reference>
<protein>
    <recommendedName>
        <fullName evidence="1">DUF4476 domain-containing protein</fullName>
    </recommendedName>
</protein>
<gene>
    <name evidence="2" type="ORF">EB796_009347</name>
</gene>
<keyword evidence="3" id="KW-1185">Reference proteome</keyword>
<dbReference type="InterPro" id="IPR042616">
    <property type="entry name" value="PROSER1"/>
</dbReference>
<evidence type="ECO:0000313" key="3">
    <source>
        <dbReference type="Proteomes" id="UP000593567"/>
    </source>
</evidence>
<evidence type="ECO:0000259" key="1">
    <source>
        <dbReference type="Pfam" id="PF14771"/>
    </source>
</evidence>
<dbReference type="OrthoDB" id="9976386at2759"/>
<sequence>MAREAQLSSNFDRLIQKIKEETTSVRRKIEILFDSRGFFNAEQAAHVLKHIAAPSDKVKAIKIMEPRLCRMTCADARVVIDSVSIHNDKLIVLDCIKRALVDCNSQLGKEYILSSFPYEEDKVKALRILATVRYDVHNVMAAGGHQGYAAVGGLFTQSRPLESHLFGPIPEQMDRVAGHGEIMVPKTAQPGVVPSMYTGHPSYAYPRDKTYAEVRNYPETSGYADEFVTEPAYPAGAPPLTIATSGAPAPTGWPGLEMREPSFQRDVAPGGQYNSAMGSYNRSTGPLKVDLCQF</sequence>
<organism evidence="2 3">
    <name type="scientific">Bugula neritina</name>
    <name type="common">Brown bryozoan</name>
    <name type="synonym">Sertularia neritina</name>
    <dbReference type="NCBI Taxonomy" id="10212"/>
    <lineage>
        <taxon>Eukaryota</taxon>
        <taxon>Metazoa</taxon>
        <taxon>Spiralia</taxon>
        <taxon>Lophotrochozoa</taxon>
        <taxon>Bryozoa</taxon>
        <taxon>Gymnolaemata</taxon>
        <taxon>Cheilostomatida</taxon>
        <taxon>Flustrina</taxon>
        <taxon>Buguloidea</taxon>
        <taxon>Bugulidae</taxon>
        <taxon>Bugula</taxon>
    </lineage>
</organism>
<dbReference type="PANTHER" id="PTHR14880">
    <property type="entry name" value="PROLINE AND SERINE-RICH PROTEIN 1"/>
    <property type="match status" value="1"/>
</dbReference>